<keyword evidence="5" id="KW-0472">Membrane</keyword>
<comment type="subcellular location">
    <subcellularLocation>
        <location evidence="1">Endomembrane system</location>
    </subcellularLocation>
</comment>
<dbReference type="Gene3D" id="1.25.10.10">
    <property type="entry name" value="Leucine-rich Repeat Variant"/>
    <property type="match status" value="1"/>
</dbReference>
<comment type="similarity">
    <text evidence="2">Belongs to the adaptor complexes large subunit family.</text>
</comment>
<evidence type="ECO:0000256" key="4">
    <source>
        <dbReference type="ARBA" id="ARBA00022927"/>
    </source>
</evidence>
<dbReference type="InterPro" id="IPR026739">
    <property type="entry name" value="AP_beta"/>
</dbReference>
<evidence type="ECO:0000256" key="3">
    <source>
        <dbReference type="ARBA" id="ARBA00022448"/>
    </source>
</evidence>
<dbReference type="GO" id="GO:0016192">
    <property type="term" value="P:vesicle-mediated transport"/>
    <property type="evidence" value="ECO:0007669"/>
    <property type="project" value="InterPro"/>
</dbReference>
<dbReference type="PANTHER" id="PTHR11134">
    <property type="entry name" value="ADAPTOR COMPLEX SUBUNIT BETA FAMILY MEMBER"/>
    <property type="match status" value="1"/>
</dbReference>
<evidence type="ECO:0000256" key="5">
    <source>
        <dbReference type="ARBA" id="ARBA00023136"/>
    </source>
</evidence>
<dbReference type="Pfam" id="PF01602">
    <property type="entry name" value="Adaptin_N"/>
    <property type="match status" value="1"/>
</dbReference>
<sequence length="96" mass="10758">ADSLIDQLVVVLQNLLRRYPTEYLTTIITIIGDLEFDTLNTSDAIASYVWIIGEYSSEIAHLEDRLTTLMSQFQDSDPAVQSALLTTIVKINLTKP</sequence>
<evidence type="ECO:0000313" key="8">
    <source>
        <dbReference type="Proteomes" id="UP000774326"/>
    </source>
</evidence>
<dbReference type="InterPro" id="IPR002553">
    <property type="entry name" value="Clathrin/coatomer_adapt-like_N"/>
</dbReference>
<protein>
    <recommendedName>
        <fullName evidence="6">Clathrin/coatomer adaptor adaptin-like N-terminal domain-containing protein</fullName>
    </recommendedName>
</protein>
<dbReference type="InterPro" id="IPR011989">
    <property type="entry name" value="ARM-like"/>
</dbReference>
<keyword evidence="8" id="KW-1185">Reference proteome</keyword>
<accession>A0A9P8Q9V7</accession>
<reference evidence="7" key="2">
    <citation type="submission" date="2021-01" db="EMBL/GenBank/DDBJ databases">
        <authorList>
            <person name="Schikora-Tamarit M.A."/>
        </authorList>
    </citation>
    <scope>NUCLEOTIDE SEQUENCE</scope>
    <source>
        <strain evidence="7">CBS2887</strain>
    </source>
</reference>
<dbReference type="EMBL" id="JAEUBG010001915">
    <property type="protein sequence ID" value="KAH3685559.1"/>
    <property type="molecule type" value="Genomic_DNA"/>
</dbReference>
<feature type="non-terminal residue" evidence="7">
    <location>
        <position position="1"/>
    </location>
</feature>
<dbReference type="GO" id="GO:0012505">
    <property type="term" value="C:endomembrane system"/>
    <property type="evidence" value="ECO:0007669"/>
    <property type="project" value="UniProtKB-SubCell"/>
</dbReference>
<dbReference type="AlphaFoldDB" id="A0A9P8Q9V7"/>
<dbReference type="GO" id="GO:0030117">
    <property type="term" value="C:membrane coat"/>
    <property type="evidence" value="ECO:0007669"/>
    <property type="project" value="InterPro"/>
</dbReference>
<keyword evidence="4" id="KW-0653">Protein transport</keyword>
<feature type="domain" description="Clathrin/coatomer adaptor adaptin-like N-terminal" evidence="6">
    <location>
        <begin position="6"/>
        <end position="96"/>
    </location>
</feature>
<reference evidence="7" key="1">
    <citation type="journal article" date="2021" name="Open Biol.">
        <title>Shared evolutionary footprints suggest mitochondrial oxidative damage underlies multiple complex I losses in fungi.</title>
        <authorList>
            <person name="Schikora-Tamarit M.A."/>
            <person name="Marcet-Houben M."/>
            <person name="Nosek J."/>
            <person name="Gabaldon T."/>
        </authorList>
    </citation>
    <scope>NUCLEOTIDE SEQUENCE</scope>
    <source>
        <strain evidence="7">CBS2887</strain>
    </source>
</reference>
<dbReference type="GO" id="GO:0006886">
    <property type="term" value="P:intracellular protein transport"/>
    <property type="evidence" value="ECO:0007669"/>
    <property type="project" value="InterPro"/>
</dbReference>
<evidence type="ECO:0000256" key="2">
    <source>
        <dbReference type="ARBA" id="ARBA00006613"/>
    </source>
</evidence>
<dbReference type="InterPro" id="IPR016024">
    <property type="entry name" value="ARM-type_fold"/>
</dbReference>
<feature type="non-terminal residue" evidence="7">
    <location>
        <position position="96"/>
    </location>
</feature>
<proteinExistence type="inferred from homology"/>
<evidence type="ECO:0000259" key="6">
    <source>
        <dbReference type="Pfam" id="PF01602"/>
    </source>
</evidence>
<evidence type="ECO:0000256" key="1">
    <source>
        <dbReference type="ARBA" id="ARBA00004308"/>
    </source>
</evidence>
<evidence type="ECO:0000313" key="7">
    <source>
        <dbReference type="EMBL" id="KAH3685559.1"/>
    </source>
</evidence>
<keyword evidence="3" id="KW-0813">Transport</keyword>
<organism evidence="7 8">
    <name type="scientific">Wickerhamomyces pijperi</name>
    <name type="common">Yeast</name>
    <name type="synonym">Pichia pijperi</name>
    <dbReference type="NCBI Taxonomy" id="599730"/>
    <lineage>
        <taxon>Eukaryota</taxon>
        <taxon>Fungi</taxon>
        <taxon>Dikarya</taxon>
        <taxon>Ascomycota</taxon>
        <taxon>Saccharomycotina</taxon>
        <taxon>Saccharomycetes</taxon>
        <taxon>Phaffomycetales</taxon>
        <taxon>Wickerhamomycetaceae</taxon>
        <taxon>Wickerhamomyces</taxon>
    </lineage>
</organism>
<comment type="caution">
    <text evidence="7">The sequence shown here is derived from an EMBL/GenBank/DDBJ whole genome shotgun (WGS) entry which is preliminary data.</text>
</comment>
<name>A0A9P8Q9V7_WICPI</name>
<dbReference type="SUPFAM" id="SSF48371">
    <property type="entry name" value="ARM repeat"/>
    <property type="match status" value="1"/>
</dbReference>
<dbReference type="OrthoDB" id="10254310at2759"/>
<gene>
    <name evidence="7" type="ORF">WICPIJ_003468</name>
</gene>
<dbReference type="Proteomes" id="UP000774326">
    <property type="component" value="Unassembled WGS sequence"/>
</dbReference>